<dbReference type="EMBL" id="CABPSC010000007">
    <property type="protein sequence ID" value="VVE04053.1"/>
    <property type="molecule type" value="Genomic_DNA"/>
</dbReference>
<dbReference type="GO" id="GO:0004419">
    <property type="term" value="F:hydroxymethylglutaryl-CoA lyase activity"/>
    <property type="evidence" value="ECO:0007669"/>
    <property type="project" value="UniProtKB-EC"/>
</dbReference>
<evidence type="ECO:0000256" key="2">
    <source>
        <dbReference type="ARBA" id="ARBA00009405"/>
    </source>
</evidence>
<dbReference type="NCBIfam" id="NF004283">
    <property type="entry name" value="PRK05692.1"/>
    <property type="match status" value="1"/>
</dbReference>
<dbReference type="RefSeq" id="WP_150555628.1">
    <property type="nucleotide sequence ID" value="NZ_CABPSC010000007.1"/>
</dbReference>
<dbReference type="Pfam" id="PF00682">
    <property type="entry name" value="HMGL-like"/>
    <property type="match status" value="1"/>
</dbReference>
<evidence type="ECO:0000256" key="1">
    <source>
        <dbReference type="ARBA" id="ARBA00005143"/>
    </source>
</evidence>
<evidence type="ECO:0000313" key="8">
    <source>
        <dbReference type="Proteomes" id="UP000367825"/>
    </source>
</evidence>
<gene>
    <name evidence="7" type="ORF">PNO31109_02271</name>
</gene>
<dbReference type="GO" id="GO:0006552">
    <property type="term" value="P:L-leucine catabolic process"/>
    <property type="evidence" value="ECO:0007669"/>
    <property type="project" value="TreeGrafter"/>
</dbReference>
<keyword evidence="5 7" id="KW-0456">Lyase</keyword>
<dbReference type="Gene3D" id="3.20.20.70">
    <property type="entry name" value="Aldolase class I"/>
    <property type="match status" value="1"/>
</dbReference>
<evidence type="ECO:0000259" key="6">
    <source>
        <dbReference type="PROSITE" id="PS50991"/>
    </source>
</evidence>
<feature type="domain" description="Pyruvate carboxyltransferase" evidence="6">
    <location>
        <begin position="9"/>
        <end position="276"/>
    </location>
</feature>
<name>A0A5E4UWS7_9BURK</name>
<proteinExistence type="inferred from homology"/>
<dbReference type="PANTHER" id="PTHR42738:SF7">
    <property type="entry name" value="HYDROXYMETHYLGLUTARYL-COA LYASE"/>
    <property type="match status" value="1"/>
</dbReference>
<evidence type="ECO:0000256" key="5">
    <source>
        <dbReference type="ARBA" id="ARBA00023239"/>
    </source>
</evidence>
<dbReference type="GO" id="GO:0046951">
    <property type="term" value="P:ketone body biosynthetic process"/>
    <property type="evidence" value="ECO:0007669"/>
    <property type="project" value="TreeGrafter"/>
</dbReference>
<dbReference type="PANTHER" id="PTHR42738">
    <property type="entry name" value="HYDROXYMETHYLGLUTARYL-COA LYASE"/>
    <property type="match status" value="1"/>
</dbReference>
<sequence>MPDTSGRRVKVVEVGPRDGLQNEKLSVPLGAKVELIDRLSRAGLRFIEAASFVSPKWVPQMAGSAEVMASIERRPGVCYSALTPNLQGLDAALAAGCDEVAVFGAASETFSQRNINCSVAQSLDRFRPVVQKALEAGVPVRGYVSCVLGCPYEGDIAPEAVLHVAQALLAMGCHEISLGDTIGRGTPESTRELLEVCLRDIPGERLAGHFHDTGGMAQANVCLALDMGLRTFDSAVAGLGGCPYAEGASGNLATEKLLATLHARGYETGVDMAGVQAAGRYIRQVLSDLRRQQAA</sequence>
<comment type="pathway">
    <text evidence="1">Metabolic intermediate metabolism; (S)-3-hydroxy-3-methylglutaryl-CoA degradation; acetoacetate from (S)-3-hydroxy-3-methylglutaryl-CoA: step 1/1.</text>
</comment>
<dbReference type="CDD" id="cd07938">
    <property type="entry name" value="DRE_TIM_HMGL"/>
    <property type="match status" value="1"/>
</dbReference>
<dbReference type="PROSITE" id="PS50991">
    <property type="entry name" value="PYR_CT"/>
    <property type="match status" value="1"/>
</dbReference>
<dbReference type="AlphaFoldDB" id="A0A5E4UWS7"/>
<comment type="similarity">
    <text evidence="2">Belongs to the HMG-CoA lyase family.</text>
</comment>
<dbReference type="InterPro" id="IPR000891">
    <property type="entry name" value="PYR_CT"/>
</dbReference>
<keyword evidence="8" id="KW-1185">Reference proteome</keyword>
<dbReference type="Proteomes" id="UP000367825">
    <property type="component" value="Unassembled WGS sequence"/>
</dbReference>
<accession>A0A5E4UWS7</accession>
<dbReference type="InterPro" id="IPR043594">
    <property type="entry name" value="HMGL"/>
</dbReference>
<dbReference type="GO" id="GO:0046872">
    <property type="term" value="F:metal ion binding"/>
    <property type="evidence" value="ECO:0007669"/>
    <property type="project" value="UniProtKB-KW"/>
</dbReference>
<dbReference type="FunFam" id="3.20.20.70:FF:000201">
    <property type="entry name" value="Hydroxymethylglutaryl-CoA lyase"/>
    <property type="match status" value="1"/>
</dbReference>
<reference evidence="7 8" key="1">
    <citation type="submission" date="2019-08" db="EMBL/GenBank/DDBJ databases">
        <authorList>
            <person name="Peeters C."/>
        </authorList>
    </citation>
    <scope>NUCLEOTIDE SEQUENCE [LARGE SCALE GENOMIC DNA]</scope>
    <source>
        <strain evidence="7 8">LMG 31109</strain>
    </source>
</reference>
<protein>
    <recommendedName>
        <fullName evidence="3">hydroxymethylglutaryl-CoA lyase</fullName>
        <ecNumber evidence="3">4.1.3.4</ecNumber>
    </recommendedName>
</protein>
<dbReference type="InterPro" id="IPR013785">
    <property type="entry name" value="Aldolase_TIM"/>
</dbReference>
<dbReference type="SUPFAM" id="SSF51569">
    <property type="entry name" value="Aldolase"/>
    <property type="match status" value="1"/>
</dbReference>
<evidence type="ECO:0000313" key="7">
    <source>
        <dbReference type="EMBL" id="VVE04053.1"/>
    </source>
</evidence>
<evidence type="ECO:0000256" key="3">
    <source>
        <dbReference type="ARBA" id="ARBA00012910"/>
    </source>
</evidence>
<keyword evidence="4" id="KW-0479">Metal-binding</keyword>
<dbReference type="EC" id="4.1.3.4" evidence="3"/>
<evidence type="ECO:0000256" key="4">
    <source>
        <dbReference type="ARBA" id="ARBA00022723"/>
    </source>
</evidence>
<dbReference type="OrthoDB" id="9784013at2"/>
<organism evidence="7 8">
    <name type="scientific">Pandoraea nosoerga</name>
    <dbReference type="NCBI Taxonomy" id="2508296"/>
    <lineage>
        <taxon>Bacteria</taxon>
        <taxon>Pseudomonadati</taxon>
        <taxon>Pseudomonadota</taxon>
        <taxon>Betaproteobacteria</taxon>
        <taxon>Burkholderiales</taxon>
        <taxon>Burkholderiaceae</taxon>
        <taxon>Pandoraea</taxon>
    </lineage>
</organism>